<dbReference type="GO" id="GO:0016811">
    <property type="term" value="F:hydrolase activity, acting on carbon-nitrogen (but not peptide) bonds, in linear amides"/>
    <property type="evidence" value="ECO:0007669"/>
    <property type="project" value="TreeGrafter"/>
</dbReference>
<comment type="caution">
    <text evidence="3">The sequence shown here is derived from an EMBL/GenBank/DDBJ whole genome shotgun (WGS) entry which is preliminary data.</text>
</comment>
<dbReference type="SUPFAM" id="SSF56317">
    <property type="entry name" value="Carbon-nitrogen hydrolase"/>
    <property type="match status" value="1"/>
</dbReference>
<dbReference type="InterPro" id="IPR037171">
    <property type="entry name" value="NagB/RpiA_transferase-like"/>
</dbReference>
<name>A0A2U2B8B8_9BACT</name>
<sequence length="454" mass="51516">MSHSSNTKVGLLQFAPQRGNISANIDKIDNLLSNSEKADIWVLPELASSGYNFSTFEEAMACSEELDNSEFITFLNQKAQSLNTWIVSGINERDGDKLYNSAVLISPDGLEGIYRKLHLFNREKLFFTPGNMGIPLFDTPFGKIGILVCFDWMFPEVWRIMALKGAQLICHPSNLVLPFCQSAMPGISLNNRIFIATTNRIGKDGDLEFTGQSVFVNPKGEYLLNFTENEEAGKAFEINLNEALEKQMTPMNDAFDDRREDIYTLGETPNTPSLQQQKKSLRKHIRKLKKQYTLEALKAIGFDVIHQLEKIPEFQKAKKIFIYWSLPNEVPTHEFIEKWRKEKTFILPRIVGDHLELREYTGIESLTSEDSFGIEEPTGPVACDLDIIDLAIVPGIAFTENGFRMGRGGGYYDRTLPFLEQAQKIGLAFPFQMVDKIPIEAHDIPLDRVIYKPL</sequence>
<feature type="domain" description="CN hydrolase" evidence="2">
    <location>
        <begin position="7"/>
        <end position="240"/>
    </location>
</feature>
<dbReference type="PANTHER" id="PTHR43674:SF2">
    <property type="entry name" value="BETA-UREIDOPROPIONASE"/>
    <property type="match status" value="1"/>
</dbReference>
<dbReference type="Pfam" id="PF01812">
    <property type="entry name" value="5-FTHF_cyc-lig"/>
    <property type="match status" value="1"/>
</dbReference>
<dbReference type="OrthoDB" id="9801938at2"/>
<accession>A0A2U2B8B8</accession>
<dbReference type="PROSITE" id="PS50263">
    <property type="entry name" value="CN_HYDROLASE"/>
    <property type="match status" value="1"/>
</dbReference>
<dbReference type="PANTHER" id="PTHR43674">
    <property type="entry name" value="NITRILASE C965.09-RELATED"/>
    <property type="match status" value="1"/>
</dbReference>
<dbReference type="Gene3D" id="3.40.50.10420">
    <property type="entry name" value="NagB/RpiA/CoA transferase-like"/>
    <property type="match status" value="1"/>
</dbReference>
<dbReference type="NCBIfam" id="TIGR02727">
    <property type="entry name" value="MTHFS_bact"/>
    <property type="match status" value="1"/>
</dbReference>
<protein>
    <submittedName>
        <fullName evidence="3">5-formyltetrahydrofolate cyclo-ligase</fullName>
    </submittedName>
</protein>
<dbReference type="GO" id="GO:0016874">
    <property type="term" value="F:ligase activity"/>
    <property type="evidence" value="ECO:0007669"/>
    <property type="project" value="UniProtKB-KW"/>
</dbReference>
<gene>
    <name evidence="3" type="ORF">DDZ16_11990</name>
</gene>
<organism evidence="3 4">
    <name type="scientific">Marinilabilia rubra</name>
    <dbReference type="NCBI Taxonomy" id="2162893"/>
    <lineage>
        <taxon>Bacteria</taxon>
        <taxon>Pseudomonadati</taxon>
        <taxon>Bacteroidota</taxon>
        <taxon>Bacteroidia</taxon>
        <taxon>Marinilabiliales</taxon>
        <taxon>Marinilabiliaceae</taxon>
        <taxon>Marinilabilia</taxon>
    </lineage>
</organism>
<evidence type="ECO:0000259" key="2">
    <source>
        <dbReference type="PROSITE" id="PS50263"/>
    </source>
</evidence>
<proteinExistence type="predicted"/>
<dbReference type="AlphaFoldDB" id="A0A2U2B8B8"/>
<dbReference type="InterPro" id="IPR024185">
    <property type="entry name" value="FTHF_cligase-like_sf"/>
</dbReference>
<evidence type="ECO:0000313" key="4">
    <source>
        <dbReference type="Proteomes" id="UP000244956"/>
    </source>
</evidence>
<dbReference type="RefSeq" id="WP_109264707.1">
    <property type="nucleotide sequence ID" value="NZ_QEWP01000008.1"/>
</dbReference>
<dbReference type="InterPro" id="IPR003010">
    <property type="entry name" value="C-N_Hydrolase"/>
</dbReference>
<dbReference type="Proteomes" id="UP000244956">
    <property type="component" value="Unassembled WGS sequence"/>
</dbReference>
<dbReference type="Pfam" id="PF00795">
    <property type="entry name" value="CN_hydrolase"/>
    <property type="match status" value="1"/>
</dbReference>
<reference evidence="3 4" key="1">
    <citation type="submission" date="2018-05" db="EMBL/GenBank/DDBJ databases">
        <title>Marinilabilia rubrum sp. nov., isolated from saltern sediment.</title>
        <authorList>
            <person name="Zhang R."/>
        </authorList>
    </citation>
    <scope>NUCLEOTIDE SEQUENCE [LARGE SCALE GENOMIC DNA]</scope>
    <source>
        <strain evidence="3 4">WTE16</strain>
    </source>
</reference>
<dbReference type="SUPFAM" id="SSF100950">
    <property type="entry name" value="NagB/RpiA/CoA transferase-like"/>
    <property type="match status" value="1"/>
</dbReference>
<dbReference type="EMBL" id="QEWP01000008">
    <property type="protein sequence ID" value="PWD99307.1"/>
    <property type="molecule type" value="Genomic_DNA"/>
</dbReference>
<evidence type="ECO:0000256" key="1">
    <source>
        <dbReference type="ARBA" id="ARBA00022801"/>
    </source>
</evidence>
<evidence type="ECO:0000313" key="3">
    <source>
        <dbReference type="EMBL" id="PWD99307.1"/>
    </source>
</evidence>
<dbReference type="InterPro" id="IPR002698">
    <property type="entry name" value="FTHF_cligase"/>
</dbReference>
<keyword evidence="1" id="KW-0378">Hydrolase</keyword>
<dbReference type="InterPro" id="IPR050345">
    <property type="entry name" value="Aliph_Amidase/BUP"/>
</dbReference>
<dbReference type="Gene3D" id="3.60.110.10">
    <property type="entry name" value="Carbon-nitrogen hydrolase"/>
    <property type="match status" value="1"/>
</dbReference>
<keyword evidence="3" id="KW-0436">Ligase</keyword>
<dbReference type="InterPro" id="IPR036526">
    <property type="entry name" value="C-N_Hydrolase_sf"/>
</dbReference>
<keyword evidence="4" id="KW-1185">Reference proteome</keyword>